<evidence type="ECO:0000313" key="1">
    <source>
        <dbReference type="EMBL" id="TMN21887.1"/>
    </source>
</evidence>
<dbReference type="Pfam" id="PF09388">
    <property type="entry name" value="SpoOE-like"/>
    <property type="match status" value="1"/>
</dbReference>
<dbReference type="PANTHER" id="PTHR41263:SF1">
    <property type="entry name" value="ASPARTYL-PHOSPHATE PHOSPHATASE YISI"/>
    <property type="match status" value="1"/>
</dbReference>
<dbReference type="InterPro" id="IPR037208">
    <property type="entry name" value="Spo0E-like_sf"/>
</dbReference>
<dbReference type="AlphaFoldDB" id="A0A549YFM9"/>
<dbReference type="Gene3D" id="4.10.280.10">
    <property type="entry name" value="Helix-loop-helix DNA-binding domain"/>
    <property type="match status" value="1"/>
</dbReference>
<accession>A0A5S3QJH9</accession>
<dbReference type="InterPro" id="IPR036638">
    <property type="entry name" value="HLH_DNA-bd_sf"/>
</dbReference>
<proteinExistence type="predicted"/>
<sequence>MMQTSYRNLEHLVQMINQHRNLMLETAKVYGMGSEKTLNISQELDELILAYQKATAAQSKTNSVDEEKLPLSSA</sequence>
<reference evidence="1 3" key="1">
    <citation type="submission" date="2019-05" db="EMBL/GenBank/DDBJ databases">
        <title>Genomic analysis of Lentibacillus sp. NKC220-2.</title>
        <authorList>
            <person name="Oh Y.J."/>
        </authorList>
    </citation>
    <scope>NUCLEOTIDE SEQUENCE [LARGE SCALE GENOMIC DNA]</scope>
    <source>
        <strain evidence="1 3">NKC220-2</strain>
    </source>
</reference>
<reference evidence="2 4" key="2">
    <citation type="submission" date="2019-07" db="EMBL/GenBank/DDBJ databases">
        <title>Genomic analysis of Lentibacillus sp. NKC851-2.</title>
        <authorList>
            <person name="Oh Y.J."/>
        </authorList>
    </citation>
    <scope>NUCLEOTIDE SEQUENCE [LARGE SCALE GENOMIC DNA]</scope>
    <source>
        <strain evidence="2 4">NKC851-2</strain>
    </source>
</reference>
<dbReference type="InterPro" id="IPR018540">
    <property type="entry name" value="Spo0E-like"/>
</dbReference>
<dbReference type="InterPro" id="IPR053028">
    <property type="entry name" value="Spo0E-like_phosphatase"/>
</dbReference>
<dbReference type="EMBL" id="VJMZ01000001">
    <property type="protein sequence ID" value="TRM10694.1"/>
    <property type="molecule type" value="Genomic_DNA"/>
</dbReference>
<comment type="caution">
    <text evidence="2">The sequence shown here is derived from an EMBL/GenBank/DDBJ whole genome shotgun (WGS) entry which is preliminary data.</text>
</comment>
<evidence type="ECO:0000313" key="2">
    <source>
        <dbReference type="EMBL" id="TRM10694.1"/>
    </source>
</evidence>
<dbReference type="EMBL" id="VCIA01000001">
    <property type="protein sequence ID" value="TMN21887.1"/>
    <property type="molecule type" value="Genomic_DNA"/>
</dbReference>
<dbReference type="Proteomes" id="UP000319280">
    <property type="component" value="Unassembled WGS sequence"/>
</dbReference>
<evidence type="ECO:0000313" key="4">
    <source>
        <dbReference type="Proteomes" id="UP000319280"/>
    </source>
</evidence>
<dbReference type="GO" id="GO:0046983">
    <property type="term" value="F:protein dimerization activity"/>
    <property type="evidence" value="ECO:0007669"/>
    <property type="project" value="InterPro"/>
</dbReference>
<keyword evidence="4" id="KW-1185">Reference proteome</keyword>
<name>A0A549YFM9_9BACI</name>
<gene>
    <name evidence="1" type="ORF">FFL34_06990</name>
    <name evidence="2" type="ORF">FH966_02610</name>
</gene>
<organism evidence="2 4">
    <name type="scientific">Lentibacillus cibarius</name>
    <dbReference type="NCBI Taxonomy" id="2583219"/>
    <lineage>
        <taxon>Bacteria</taxon>
        <taxon>Bacillati</taxon>
        <taxon>Bacillota</taxon>
        <taxon>Bacilli</taxon>
        <taxon>Bacillales</taxon>
        <taxon>Bacillaceae</taxon>
        <taxon>Lentibacillus</taxon>
    </lineage>
</organism>
<evidence type="ECO:0000313" key="3">
    <source>
        <dbReference type="Proteomes" id="UP000306980"/>
    </source>
</evidence>
<dbReference type="Proteomes" id="UP000306980">
    <property type="component" value="Unassembled WGS sequence"/>
</dbReference>
<protein>
    <submittedName>
        <fullName evidence="2">Aspartyl-phosphate phosphatase Spo0E family protein</fullName>
    </submittedName>
</protein>
<accession>A0A549YFM9</accession>
<dbReference type="PANTHER" id="PTHR41263">
    <property type="entry name" value="ASPARTYL-PHOSPHATE PHOSPHATASE YISI"/>
    <property type="match status" value="1"/>
</dbReference>
<dbReference type="GO" id="GO:0043937">
    <property type="term" value="P:regulation of sporulation"/>
    <property type="evidence" value="ECO:0007669"/>
    <property type="project" value="InterPro"/>
</dbReference>
<dbReference type="OrthoDB" id="2973859at2"/>
<dbReference type="SUPFAM" id="SSF140500">
    <property type="entry name" value="BAS1536-like"/>
    <property type="match status" value="1"/>
</dbReference>